<evidence type="ECO:0000313" key="1">
    <source>
        <dbReference type="EMBL" id="KKQ34681.1"/>
    </source>
</evidence>
<comment type="caution">
    <text evidence="1">The sequence shown here is derived from an EMBL/GenBank/DDBJ whole genome shotgun (WGS) entry which is preliminary data.</text>
</comment>
<proteinExistence type="predicted"/>
<protein>
    <submittedName>
        <fullName evidence="1">Uncharacterized protein</fullName>
    </submittedName>
</protein>
<dbReference type="EMBL" id="LBTF01000040">
    <property type="protein sequence ID" value="KKQ34681.1"/>
    <property type="molecule type" value="Genomic_DNA"/>
</dbReference>
<organism evidence="1 2">
    <name type="scientific">Candidatus Nomurabacteria bacterium GW2011_GWB1_37_5</name>
    <dbReference type="NCBI Taxonomy" id="1618742"/>
    <lineage>
        <taxon>Bacteria</taxon>
        <taxon>Candidatus Nomuraibacteriota</taxon>
    </lineage>
</organism>
<dbReference type="Proteomes" id="UP000033876">
    <property type="component" value="Unassembled WGS sequence"/>
</dbReference>
<accession>A0A0G0K223</accession>
<gene>
    <name evidence="1" type="ORF">US50_C0040G0008</name>
</gene>
<dbReference type="AlphaFoldDB" id="A0A0G0K223"/>
<evidence type="ECO:0000313" key="2">
    <source>
        <dbReference type="Proteomes" id="UP000033876"/>
    </source>
</evidence>
<sequence length="184" mass="21844">MKKYFLILLIFLLGVKASSQNYDRIKQKQIDSLNYLKDRVKEIDSLAMTFAKQAISKAMFLYVYDEGNFHLDEGYIFSDDEILQIHMQTQSPYITIYFEKYTQKCPKLDEIMILFNLDTSLIYSINIVNRLDSAFHDYGYHELGDRVGYEINMVRQHREPSEEKMSSHEFVAELKEFFQILNSK</sequence>
<reference evidence="1 2" key="1">
    <citation type="journal article" date="2015" name="Nature">
        <title>rRNA introns, odd ribosomes, and small enigmatic genomes across a large radiation of phyla.</title>
        <authorList>
            <person name="Brown C.T."/>
            <person name="Hug L.A."/>
            <person name="Thomas B.C."/>
            <person name="Sharon I."/>
            <person name="Castelle C.J."/>
            <person name="Singh A."/>
            <person name="Wilkins M.J."/>
            <person name="Williams K.H."/>
            <person name="Banfield J.F."/>
        </authorList>
    </citation>
    <scope>NUCLEOTIDE SEQUENCE [LARGE SCALE GENOMIC DNA]</scope>
</reference>
<name>A0A0G0K223_9BACT</name>